<accession>A0AAE1B4F2</accession>
<reference evidence="1" key="1">
    <citation type="journal article" date="2023" name="G3 (Bethesda)">
        <title>A reference genome for the long-term kleptoplast-retaining sea slug Elysia crispata morphotype clarki.</title>
        <authorList>
            <person name="Eastman K.E."/>
            <person name="Pendleton A.L."/>
            <person name="Shaikh M.A."/>
            <person name="Suttiyut T."/>
            <person name="Ogas R."/>
            <person name="Tomko P."/>
            <person name="Gavelis G."/>
            <person name="Widhalm J.R."/>
            <person name="Wisecaver J.H."/>
        </authorList>
    </citation>
    <scope>NUCLEOTIDE SEQUENCE</scope>
    <source>
        <strain evidence="1">ECLA1</strain>
    </source>
</reference>
<gene>
    <name evidence="1" type="ORF">RRG08_066666</name>
</gene>
<evidence type="ECO:0000313" key="1">
    <source>
        <dbReference type="EMBL" id="KAK3799463.1"/>
    </source>
</evidence>
<protein>
    <submittedName>
        <fullName evidence="1">Uncharacterized protein</fullName>
    </submittedName>
</protein>
<evidence type="ECO:0000313" key="2">
    <source>
        <dbReference type="Proteomes" id="UP001283361"/>
    </source>
</evidence>
<organism evidence="1 2">
    <name type="scientific">Elysia crispata</name>
    <name type="common">lettuce slug</name>
    <dbReference type="NCBI Taxonomy" id="231223"/>
    <lineage>
        <taxon>Eukaryota</taxon>
        <taxon>Metazoa</taxon>
        <taxon>Spiralia</taxon>
        <taxon>Lophotrochozoa</taxon>
        <taxon>Mollusca</taxon>
        <taxon>Gastropoda</taxon>
        <taxon>Heterobranchia</taxon>
        <taxon>Euthyneura</taxon>
        <taxon>Panpulmonata</taxon>
        <taxon>Sacoglossa</taxon>
        <taxon>Placobranchoidea</taxon>
        <taxon>Plakobranchidae</taxon>
        <taxon>Elysia</taxon>
    </lineage>
</organism>
<comment type="caution">
    <text evidence="1">The sequence shown here is derived from an EMBL/GenBank/DDBJ whole genome shotgun (WGS) entry which is preliminary data.</text>
</comment>
<dbReference type="Proteomes" id="UP001283361">
    <property type="component" value="Unassembled WGS sequence"/>
</dbReference>
<keyword evidence="2" id="KW-1185">Reference proteome</keyword>
<sequence length="60" mass="6782">LYFSQDSTIFGAGNLVLFELAEKVPYSLKAVKLTTVAPLCLTNLGTTWWSIDSYSDSYWR</sequence>
<name>A0AAE1B4F2_9GAST</name>
<dbReference type="EMBL" id="JAWDGP010000563">
    <property type="protein sequence ID" value="KAK3799463.1"/>
    <property type="molecule type" value="Genomic_DNA"/>
</dbReference>
<feature type="non-terminal residue" evidence="1">
    <location>
        <position position="1"/>
    </location>
</feature>
<proteinExistence type="predicted"/>
<dbReference type="AlphaFoldDB" id="A0AAE1B4F2"/>